<dbReference type="SUPFAM" id="SSF103473">
    <property type="entry name" value="MFS general substrate transporter"/>
    <property type="match status" value="1"/>
</dbReference>
<evidence type="ECO:0000256" key="3">
    <source>
        <dbReference type="ARBA" id="ARBA00023136"/>
    </source>
</evidence>
<feature type="transmembrane region" description="Helical" evidence="4">
    <location>
        <begin position="344"/>
        <end position="363"/>
    </location>
</feature>
<evidence type="ECO:0000256" key="4">
    <source>
        <dbReference type="SAM" id="Phobius"/>
    </source>
</evidence>
<keyword evidence="3 4" id="KW-0472">Membrane</keyword>
<dbReference type="PROSITE" id="PS50850">
    <property type="entry name" value="MFS"/>
    <property type="match status" value="1"/>
</dbReference>
<dbReference type="Gene3D" id="1.20.1250.20">
    <property type="entry name" value="MFS general substrate transporter like domains"/>
    <property type="match status" value="2"/>
</dbReference>
<dbReference type="AlphaFoldDB" id="A0A944C9Q0"/>
<organism evidence="6 7">
    <name type="scientific">Roseibium polysiphoniae</name>
    <dbReference type="NCBI Taxonomy" id="2571221"/>
    <lineage>
        <taxon>Bacteria</taxon>
        <taxon>Pseudomonadati</taxon>
        <taxon>Pseudomonadota</taxon>
        <taxon>Alphaproteobacteria</taxon>
        <taxon>Hyphomicrobiales</taxon>
        <taxon>Stappiaceae</taxon>
        <taxon>Roseibium</taxon>
    </lineage>
</organism>
<dbReference type="EMBL" id="QTKU01000001">
    <property type="protein sequence ID" value="MBS8258677.1"/>
    <property type="molecule type" value="Genomic_DNA"/>
</dbReference>
<feature type="transmembrane region" description="Helical" evidence="4">
    <location>
        <begin position="230"/>
        <end position="247"/>
    </location>
</feature>
<reference evidence="6" key="2">
    <citation type="journal article" date="2021" name="Microorganisms">
        <title>Bacterial Dimethylsulfoniopropionate Biosynthesis in the East China Sea.</title>
        <authorList>
            <person name="Liu J."/>
            <person name="Zhang Y."/>
            <person name="Liu J."/>
            <person name="Zhong H."/>
            <person name="Williams B.T."/>
            <person name="Zheng Y."/>
            <person name="Curson A.R.J."/>
            <person name="Sun C."/>
            <person name="Sun H."/>
            <person name="Song D."/>
            <person name="Wagner Mackenzie B."/>
            <person name="Bermejo Martinez A."/>
            <person name="Todd J.D."/>
            <person name="Zhang X.H."/>
        </authorList>
    </citation>
    <scope>NUCLEOTIDE SEQUENCE</scope>
    <source>
        <strain evidence="6">AESS21</strain>
    </source>
</reference>
<dbReference type="Pfam" id="PF06779">
    <property type="entry name" value="MFS_4"/>
    <property type="match status" value="1"/>
</dbReference>
<feature type="transmembrane region" description="Helical" evidence="4">
    <location>
        <begin position="280"/>
        <end position="302"/>
    </location>
</feature>
<keyword evidence="1 4" id="KW-0812">Transmembrane</keyword>
<feature type="transmembrane region" description="Helical" evidence="4">
    <location>
        <begin position="254"/>
        <end position="274"/>
    </location>
</feature>
<evidence type="ECO:0000256" key="1">
    <source>
        <dbReference type="ARBA" id="ARBA00022692"/>
    </source>
</evidence>
<feature type="transmembrane region" description="Helical" evidence="4">
    <location>
        <begin position="193"/>
        <end position="218"/>
    </location>
</feature>
<evidence type="ECO:0000313" key="6">
    <source>
        <dbReference type="EMBL" id="MBS8258677.1"/>
    </source>
</evidence>
<keyword evidence="2 4" id="KW-1133">Transmembrane helix</keyword>
<evidence type="ECO:0000259" key="5">
    <source>
        <dbReference type="PROSITE" id="PS50850"/>
    </source>
</evidence>
<dbReference type="InterPro" id="IPR036259">
    <property type="entry name" value="MFS_trans_sf"/>
</dbReference>
<dbReference type="InterPro" id="IPR020846">
    <property type="entry name" value="MFS_dom"/>
</dbReference>
<feature type="transmembrane region" description="Helical" evidence="4">
    <location>
        <begin position="314"/>
        <end position="338"/>
    </location>
</feature>
<feature type="transmembrane region" description="Helical" evidence="4">
    <location>
        <begin position="115"/>
        <end position="134"/>
    </location>
</feature>
<feature type="transmembrane region" description="Helical" evidence="4">
    <location>
        <begin position="146"/>
        <end position="167"/>
    </location>
</feature>
<dbReference type="GO" id="GO:0022857">
    <property type="term" value="F:transmembrane transporter activity"/>
    <property type="evidence" value="ECO:0007669"/>
    <property type="project" value="InterPro"/>
</dbReference>
<evidence type="ECO:0000256" key="2">
    <source>
        <dbReference type="ARBA" id="ARBA00022989"/>
    </source>
</evidence>
<feature type="domain" description="Major facilitator superfamily (MFS) profile" evidence="5">
    <location>
        <begin position="1"/>
        <end position="371"/>
    </location>
</feature>
<name>A0A944C9Q0_9HYPH</name>
<reference evidence="6" key="1">
    <citation type="submission" date="2018-08" db="EMBL/GenBank/DDBJ databases">
        <authorList>
            <person name="Jin W."/>
            <person name="Wang H."/>
            <person name="Yang Y."/>
            <person name="Li M."/>
            <person name="Liu J."/>
        </authorList>
    </citation>
    <scope>NUCLEOTIDE SEQUENCE</scope>
    <source>
        <strain evidence="6">AESS21</strain>
    </source>
</reference>
<feature type="transmembrane region" description="Helical" evidence="4">
    <location>
        <begin position="85"/>
        <end position="103"/>
    </location>
</feature>
<feature type="transmembrane region" description="Helical" evidence="4">
    <location>
        <begin position="56"/>
        <end position="73"/>
    </location>
</feature>
<evidence type="ECO:0000313" key="7">
    <source>
        <dbReference type="Proteomes" id="UP000705379"/>
    </source>
</evidence>
<sequence length="373" mass="38132">MGIGRFVYTPILPFMAEAVPLAPSEAGLVAAANFLGYLIGALAGSFGHLPGSKRNWLLGALFASVLTSAAMAVDTGLLGFCLFRFAGGFASAFAMVFSSALVLDGLTRAGKSGFASLHFAGVGCGIALSALLISGLSHAGSSWQDLWLSAAGATLILLLAIVLLLPAELPETSQASKTDTREMTASDRFPSALWRLIAAYGLFGLGYVVTATFISVIVRADAGLSGLEELVWLIVGVTAAPSIWFWSRIGARTGAATAFSIACLVEALGVTLSVSGGGPVLMVLAAALLGATFMGITALGLMEARKLTTGDPRRILALMTASFGLGQVIGPWFAGALYDLSGNFQAASLAAAGALVLAAALGYRGRNSEVSRD</sequence>
<protein>
    <submittedName>
        <fullName evidence="6">YbfB/YjiJ family MFS transporter</fullName>
    </submittedName>
</protein>
<feature type="transmembrane region" description="Helical" evidence="4">
    <location>
        <begin position="28"/>
        <end position="49"/>
    </location>
</feature>
<gene>
    <name evidence="6" type="ORF">DYI23_00475</name>
</gene>
<dbReference type="Proteomes" id="UP000705379">
    <property type="component" value="Unassembled WGS sequence"/>
</dbReference>
<proteinExistence type="predicted"/>
<accession>A0A944C9Q0</accession>
<dbReference type="PANTHER" id="PTHR23537">
    <property type="match status" value="1"/>
</dbReference>
<comment type="caution">
    <text evidence="6">The sequence shown here is derived from an EMBL/GenBank/DDBJ whole genome shotgun (WGS) entry which is preliminary data.</text>
</comment>
<dbReference type="GO" id="GO:0005886">
    <property type="term" value="C:plasma membrane"/>
    <property type="evidence" value="ECO:0007669"/>
    <property type="project" value="TreeGrafter"/>
</dbReference>
<dbReference type="PANTHER" id="PTHR23537:SF1">
    <property type="entry name" value="SUGAR TRANSPORTER"/>
    <property type="match status" value="1"/>
</dbReference>
<dbReference type="InterPro" id="IPR010645">
    <property type="entry name" value="MFS_4"/>
</dbReference>